<protein>
    <submittedName>
        <fullName evidence="3">L,D-peptidoglycan transpeptidase YkuD, ErfK/YbiS/YcfS/YnhG family</fullName>
    </submittedName>
</protein>
<organism evidence="3 4">
    <name type="scientific">Rhizorhabdus histidinilytica</name>
    <dbReference type="NCBI Taxonomy" id="439228"/>
    <lineage>
        <taxon>Bacteria</taxon>
        <taxon>Pseudomonadati</taxon>
        <taxon>Pseudomonadota</taxon>
        <taxon>Alphaproteobacteria</taxon>
        <taxon>Sphingomonadales</taxon>
        <taxon>Sphingomonadaceae</taxon>
        <taxon>Rhizorhabdus</taxon>
    </lineage>
</organism>
<name>A0A1T5AW16_9SPHN</name>
<gene>
    <name evidence="3" type="ORF">SAMN06295920_102251</name>
</gene>
<dbReference type="PANTHER" id="PTHR38589">
    <property type="entry name" value="BLR0621 PROTEIN"/>
    <property type="match status" value="1"/>
</dbReference>
<keyword evidence="1" id="KW-0573">Peptidoglycan synthesis</keyword>
<feature type="active site" description="Proton donor/acceptor" evidence="1">
    <location>
        <position position="134"/>
    </location>
</feature>
<sequence>MSGIRVDSAALTLTGPDGRTIRCAIGRSGACPAGEKREGDGRTPLGRWPIRTVLFRPGHAAPPAGMSLPWRWVRPDDGWSDDPADPAYNRPVRHPHAYSAERLVRDDGAYDVIVVLGHNDAPPVSGMGSAVFLHCSEGRPTAGCVAVEKGALLALLPLLGPGDAVGIV</sequence>
<keyword evidence="4" id="KW-1185">Reference proteome</keyword>
<dbReference type="GO" id="GO:0009252">
    <property type="term" value="P:peptidoglycan biosynthetic process"/>
    <property type="evidence" value="ECO:0007669"/>
    <property type="project" value="UniProtKB-KW"/>
</dbReference>
<dbReference type="EMBL" id="FUYM01000002">
    <property type="protein sequence ID" value="SKB38783.1"/>
    <property type="molecule type" value="Genomic_DNA"/>
</dbReference>
<keyword evidence="1" id="KW-0133">Cell shape</keyword>
<proteinExistence type="predicted"/>
<dbReference type="InterPro" id="IPR005490">
    <property type="entry name" value="LD_TPept_cat_dom"/>
</dbReference>
<comment type="pathway">
    <text evidence="1">Cell wall biogenesis; peptidoglycan biosynthesis.</text>
</comment>
<accession>A0A1T5AW16</accession>
<dbReference type="GO" id="GO:0071555">
    <property type="term" value="P:cell wall organization"/>
    <property type="evidence" value="ECO:0007669"/>
    <property type="project" value="UniProtKB-UniRule"/>
</dbReference>
<dbReference type="AlphaFoldDB" id="A0A1T5AW16"/>
<dbReference type="GO" id="GO:0008360">
    <property type="term" value="P:regulation of cell shape"/>
    <property type="evidence" value="ECO:0007669"/>
    <property type="project" value="UniProtKB-UniRule"/>
</dbReference>
<feature type="active site" description="Nucleophile" evidence="1">
    <location>
        <position position="144"/>
    </location>
</feature>
<feature type="domain" description="L,D-TPase catalytic" evidence="2">
    <location>
        <begin position="1"/>
        <end position="168"/>
    </location>
</feature>
<evidence type="ECO:0000259" key="2">
    <source>
        <dbReference type="PROSITE" id="PS52029"/>
    </source>
</evidence>
<dbReference type="Proteomes" id="UP000189818">
    <property type="component" value="Unassembled WGS sequence"/>
</dbReference>
<evidence type="ECO:0000313" key="4">
    <source>
        <dbReference type="Proteomes" id="UP000189818"/>
    </source>
</evidence>
<dbReference type="Pfam" id="PF03734">
    <property type="entry name" value="YkuD"/>
    <property type="match status" value="1"/>
</dbReference>
<dbReference type="RefSeq" id="WP_079647010.1">
    <property type="nucleotide sequence ID" value="NZ_FUYM01000002.1"/>
</dbReference>
<dbReference type="OrthoDB" id="9804204at2"/>
<evidence type="ECO:0000256" key="1">
    <source>
        <dbReference type="PROSITE-ProRule" id="PRU01373"/>
    </source>
</evidence>
<keyword evidence="1" id="KW-0961">Cell wall biogenesis/degradation</keyword>
<evidence type="ECO:0000313" key="3">
    <source>
        <dbReference type="EMBL" id="SKB38783.1"/>
    </source>
</evidence>
<dbReference type="GO" id="GO:0016740">
    <property type="term" value="F:transferase activity"/>
    <property type="evidence" value="ECO:0007669"/>
    <property type="project" value="InterPro"/>
</dbReference>
<dbReference type="PROSITE" id="PS52029">
    <property type="entry name" value="LD_TPASE"/>
    <property type="match status" value="1"/>
</dbReference>
<dbReference type="STRING" id="439228.SAMN06295920_102251"/>
<reference evidence="4" key="1">
    <citation type="submission" date="2017-02" db="EMBL/GenBank/DDBJ databases">
        <authorList>
            <person name="Varghese N."/>
            <person name="Submissions S."/>
        </authorList>
    </citation>
    <scope>NUCLEOTIDE SEQUENCE [LARGE SCALE GENOMIC DNA]</scope>
    <source>
        <strain evidence="4">UM2</strain>
    </source>
</reference>
<dbReference type="PANTHER" id="PTHR38589:SF1">
    <property type="entry name" value="BLR0621 PROTEIN"/>
    <property type="match status" value="1"/>
</dbReference>